<dbReference type="SUPFAM" id="SSF48208">
    <property type="entry name" value="Six-hairpin glycosidases"/>
    <property type="match status" value="1"/>
</dbReference>
<dbReference type="InterPro" id="IPR008928">
    <property type="entry name" value="6-hairpin_glycosidase_sf"/>
</dbReference>
<dbReference type="AlphaFoldDB" id="A0A4U0RUD4"/>
<sequence length="597" mass="64854">MAQVTESAGPDGAEFPLHVLREYALIADGERGILVGPRGDFVWMCTPGWDSEAVFSALIGGEGMYAVTPAQTPFVWGGSYEDGTLIWHSRWVTTSQVVECRDALAFPGDPHTARVLRRVQAIDGDTQVRVVLDPRAGFGRYKMSRLHRKGEIWTARCGPLYLRWTGAPEAAARPEGGLQAFITVPAGQHRDLVLEISDQPISDEGPDPGQAWAATAAAWAQAVPAISGTVADRDARNAYTVLQGLTSRGGGMVAGATTSLPERAEEGRNYDYRYAWIRDQCYTGQAVAACGPYPLLDDAVRFVTERVLADGPNLKPAYTVTGGPVPDERSLDLKGYPGGADKVGNWVNQQFQLDAFGEALMLLAAAGRHDRIDSEHWRAVETTVAAILQRGQEPDAGIWELDNQRWAHSRLSCVAGLRAIAALAPHAQGAKWSRLADQILADTAADCLHPTGRWQRAPGDDRVDAALLFPAIRGAVPADDPRTLATLAAIIDELGQDGYMYRFRQDDGPLEQAEGAFLLCGFTTSLALHQQGREVEANRWFERNRAAAGSPGLLAEEYDIAQRQMRGNLPQAFVHALLLETAHRLARPWPGTLSVKV</sequence>
<dbReference type="InterPro" id="IPR011613">
    <property type="entry name" value="GH15-like"/>
</dbReference>
<dbReference type="OrthoDB" id="3902805at2"/>
<accession>A0A4U0RUD4</accession>
<dbReference type="Gene3D" id="1.50.10.10">
    <property type="match status" value="1"/>
</dbReference>
<keyword evidence="3" id="KW-0378">Hydrolase</keyword>
<feature type="domain" description="Trehalase-like N-terminal" evidence="2">
    <location>
        <begin position="23"/>
        <end position="151"/>
    </location>
</feature>
<dbReference type="EMBL" id="SUMC01000097">
    <property type="protein sequence ID" value="TJZ99749.1"/>
    <property type="molecule type" value="Genomic_DNA"/>
</dbReference>
<evidence type="ECO:0000259" key="2">
    <source>
        <dbReference type="Pfam" id="PF19291"/>
    </source>
</evidence>
<proteinExistence type="predicted"/>
<dbReference type="GO" id="GO:0015927">
    <property type="term" value="F:trehalase activity"/>
    <property type="evidence" value="ECO:0007669"/>
    <property type="project" value="TreeGrafter"/>
</dbReference>
<dbReference type="RefSeq" id="WP_136729775.1">
    <property type="nucleotide sequence ID" value="NZ_SUMC01000097.1"/>
</dbReference>
<dbReference type="InterPro" id="IPR012341">
    <property type="entry name" value="6hp_glycosidase-like_sf"/>
</dbReference>
<comment type="caution">
    <text evidence="3">The sequence shown here is derived from an EMBL/GenBank/DDBJ whole genome shotgun (WGS) entry which is preliminary data.</text>
</comment>
<protein>
    <submittedName>
        <fullName evidence="3">Glycoside hydrolase family 15 protein</fullName>
    </submittedName>
</protein>
<reference evidence="3 4" key="1">
    <citation type="submission" date="2019-04" db="EMBL/GenBank/DDBJ databases">
        <title>Streptomyces oryziradicis sp. nov., a novel actinomycete isolated from rhizosphere soil of rice (Oryza sativa L.).</title>
        <authorList>
            <person name="Li C."/>
        </authorList>
    </citation>
    <scope>NUCLEOTIDE SEQUENCE [LARGE SCALE GENOMIC DNA]</scope>
    <source>
        <strain evidence="3 4">NEAU-C40</strain>
    </source>
</reference>
<gene>
    <name evidence="3" type="ORF">FCI23_44675</name>
</gene>
<name>A0A4U0RUD4_9ACTN</name>
<dbReference type="Pfam" id="PF19291">
    <property type="entry name" value="TREH_N"/>
    <property type="match status" value="1"/>
</dbReference>
<feature type="domain" description="GH15-like" evidence="1">
    <location>
        <begin position="249"/>
        <end position="582"/>
    </location>
</feature>
<keyword evidence="4" id="KW-1185">Reference proteome</keyword>
<dbReference type="Pfam" id="PF00723">
    <property type="entry name" value="Glyco_hydro_15"/>
    <property type="match status" value="1"/>
</dbReference>
<dbReference type="PANTHER" id="PTHR31616">
    <property type="entry name" value="TREHALASE"/>
    <property type="match status" value="1"/>
</dbReference>
<organism evidence="3 4">
    <name type="scientific">Actinacidiphila oryziradicis</name>
    <dbReference type="NCBI Taxonomy" id="2571141"/>
    <lineage>
        <taxon>Bacteria</taxon>
        <taxon>Bacillati</taxon>
        <taxon>Actinomycetota</taxon>
        <taxon>Actinomycetes</taxon>
        <taxon>Kitasatosporales</taxon>
        <taxon>Streptomycetaceae</taxon>
        <taxon>Actinacidiphila</taxon>
    </lineage>
</organism>
<dbReference type="PANTHER" id="PTHR31616:SF10">
    <property type="entry name" value="TREHALASE"/>
    <property type="match status" value="1"/>
</dbReference>
<dbReference type="Proteomes" id="UP000305778">
    <property type="component" value="Unassembled WGS sequence"/>
</dbReference>
<dbReference type="InterPro" id="IPR045582">
    <property type="entry name" value="Trehalase-like_N"/>
</dbReference>
<dbReference type="GO" id="GO:0005993">
    <property type="term" value="P:trehalose catabolic process"/>
    <property type="evidence" value="ECO:0007669"/>
    <property type="project" value="TreeGrafter"/>
</dbReference>
<evidence type="ECO:0000313" key="4">
    <source>
        <dbReference type="Proteomes" id="UP000305778"/>
    </source>
</evidence>
<evidence type="ECO:0000259" key="1">
    <source>
        <dbReference type="Pfam" id="PF00723"/>
    </source>
</evidence>
<evidence type="ECO:0000313" key="3">
    <source>
        <dbReference type="EMBL" id="TJZ99749.1"/>
    </source>
</evidence>